<keyword evidence="3" id="KW-1185">Reference proteome</keyword>
<organism evidence="2 3">
    <name type="scientific">Fistulina hepatica ATCC 64428</name>
    <dbReference type="NCBI Taxonomy" id="1128425"/>
    <lineage>
        <taxon>Eukaryota</taxon>
        <taxon>Fungi</taxon>
        <taxon>Dikarya</taxon>
        <taxon>Basidiomycota</taxon>
        <taxon>Agaricomycotina</taxon>
        <taxon>Agaricomycetes</taxon>
        <taxon>Agaricomycetidae</taxon>
        <taxon>Agaricales</taxon>
        <taxon>Fistulinaceae</taxon>
        <taxon>Fistulina</taxon>
    </lineage>
</organism>
<evidence type="ECO:0000313" key="2">
    <source>
        <dbReference type="EMBL" id="KIY44893.1"/>
    </source>
</evidence>
<evidence type="ECO:0000256" key="1">
    <source>
        <dbReference type="SAM" id="SignalP"/>
    </source>
</evidence>
<dbReference type="AlphaFoldDB" id="A0A0D7A265"/>
<sequence length="78" mass="8743">MSCHHLQSLLLLNSLSSPVSPFMHHPRTVKRMLSASRGTYAFHEGTVSRSIQKTAYRLVPDASTLRTPRLNMLLPDSP</sequence>
<accession>A0A0D7A265</accession>
<name>A0A0D7A265_9AGAR</name>
<dbReference type="EMBL" id="KN882064">
    <property type="protein sequence ID" value="KIY44893.1"/>
    <property type="molecule type" value="Genomic_DNA"/>
</dbReference>
<gene>
    <name evidence="2" type="ORF">FISHEDRAFT_77111</name>
</gene>
<evidence type="ECO:0000313" key="3">
    <source>
        <dbReference type="Proteomes" id="UP000054144"/>
    </source>
</evidence>
<keyword evidence="1" id="KW-0732">Signal</keyword>
<evidence type="ECO:0008006" key="4">
    <source>
        <dbReference type="Google" id="ProtNLM"/>
    </source>
</evidence>
<proteinExistence type="predicted"/>
<feature type="signal peptide" evidence="1">
    <location>
        <begin position="1"/>
        <end position="21"/>
    </location>
</feature>
<feature type="chain" id="PRO_5002316169" description="Secreted protein" evidence="1">
    <location>
        <begin position="22"/>
        <end position="78"/>
    </location>
</feature>
<protein>
    <recommendedName>
        <fullName evidence="4">Secreted protein</fullName>
    </recommendedName>
</protein>
<dbReference type="Proteomes" id="UP000054144">
    <property type="component" value="Unassembled WGS sequence"/>
</dbReference>
<reference evidence="2 3" key="1">
    <citation type="journal article" date="2015" name="Fungal Genet. Biol.">
        <title>Evolution of novel wood decay mechanisms in Agaricales revealed by the genome sequences of Fistulina hepatica and Cylindrobasidium torrendii.</title>
        <authorList>
            <person name="Floudas D."/>
            <person name="Held B.W."/>
            <person name="Riley R."/>
            <person name="Nagy L.G."/>
            <person name="Koehler G."/>
            <person name="Ransdell A.S."/>
            <person name="Younus H."/>
            <person name="Chow J."/>
            <person name="Chiniquy J."/>
            <person name="Lipzen A."/>
            <person name="Tritt A."/>
            <person name="Sun H."/>
            <person name="Haridas S."/>
            <person name="LaButti K."/>
            <person name="Ohm R.A."/>
            <person name="Kues U."/>
            <person name="Blanchette R.A."/>
            <person name="Grigoriev I.V."/>
            <person name="Minto R.E."/>
            <person name="Hibbett D.S."/>
        </authorList>
    </citation>
    <scope>NUCLEOTIDE SEQUENCE [LARGE SCALE GENOMIC DNA]</scope>
    <source>
        <strain evidence="2 3">ATCC 64428</strain>
    </source>
</reference>